<dbReference type="InterPro" id="IPR038404">
    <property type="entry name" value="TRAP_DctP_sf"/>
</dbReference>
<name>A0A2T3XKD6_9BURK</name>
<comment type="caution">
    <text evidence="2">The sequence shown here is derived from an EMBL/GenBank/DDBJ whole genome shotgun (WGS) entry which is preliminary data.</text>
</comment>
<dbReference type="RefSeq" id="WP_107154223.1">
    <property type="nucleotide sequence ID" value="NZ_PYUC01000025.1"/>
</dbReference>
<sequence>MMHTKFGQLIARTVLALALVSAQDVHGVRAGQTWTMASAYPADTVSGRAVASFAAALSRRTGGALKGATEFGFSGVEADLVEAVQDGSVQVAGVYSGSLTHLDPIFELPTLPFEVHSVDEARRLACLAEPAYRRALSRAGLHLLFISPWPPTGLWSRQPVMTVADIATLRIRTYDAASAEVLRALGAHAVVLPVRDVEPLLHIGGLDAVLSSGDGAVGRSLQADLSNFNAIHYAFPVSFVVVSQSRYEALPKKHRSQLDEAAADAEREQWTSLPARIRANYAQMQQAGVVVNTSIDAGLSVRLRKAGEARVEKWLSRAPPEEAGIMKAFLNQGAPVAQDRCPLNMLDASHGTRG</sequence>
<dbReference type="NCBIfam" id="NF037995">
    <property type="entry name" value="TRAP_S1"/>
    <property type="match status" value="1"/>
</dbReference>
<evidence type="ECO:0000313" key="3">
    <source>
        <dbReference type="Proteomes" id="UP000240638"/>
    </source>
</evidence>
<dbReference type="Gene3D" id="3.40.190.170">
    <property type="entry name" value="Bacterial extracellular solute-binding protein, family 7"/>
    <property type="match status" value="1"/>
</dbReference>
<dbReference type="GO" id="GO:0055085">
    <property type="term" value="P:transmembrane transport"/>
    <property type="evidence" value="ECO:0007669"/>
    <property type="project" value="InterPro"/>
</dbReference>
<accession>A0A2T3XKD6</accession>
<dbReference type="InterPro" id="IPR018389">
    <property type="entry name" value="DctP_fam"/>
</dbReference>
<evidence type="ECO:0000313" key="2">
    <source>
        <dbReference type="EMBL" id="PTB16998.1"/>
    </source>
</evidence>
<keyword evidence="1" id="KW-0732">Signal</keyword>
<dbReference type="Proteomes" id="UP000240638">
    <property type="component" value="Unassembled WGS sequence"/>
</dbReference>
<dbReference type="PANTHER" id="PTHR33376">
    <property type="match status" value="1"/>
</dbReference>
<dbReference type="EMBL" id="PYUC01000025">
    <property type="protein sequence ID" value="PTB16998.1"/>
    <property type="molecule type" value="Genomic_DNA"/>
</dbReference>
<evidence type="ECO:0000256" key="1">
    <source>
        <dbReference type="ARBA" id="ARBA00022729"/>
    </source>
</evidence>
<protein>
    <submittedName>
        <fullName evidence="2">C4-dicarboxylate ABC transporter substrate-binding protein</fullName>
    </submittedName>
</protein>
<proteinExistence type="predicted"/>
<dbReference type="Pfam" id="PF03480">
    <property type="entry name" value="DctP"/>
    <property type="match status" value="1"/>
</dbReference>
<gene>
    <name evidence="2" type="ORF">C9I57_30305</name>
</gene>
<reference evidence="2 3" key="1">
    <citation type="submission" date="2018-03" db="EMBL/GenBank/DDBJ databases">
        <title>Whole genome analyses suggest that Burkholderia sensu lato contains two further novel genera in the rhizoxinica-symbiotica group Mycetohabitans gen. nov., and Trinickia gen. nov.: implications for the evolution of diazotrophy and nodulation in the Burkholderiaceae.</title>
        <authorList>
            <person name="Estrada De Los Santos P."/>
            <person name="Palmer M."/>
            <person name="Chavez-Ramirez B."/>
            <person name="Steenkamp E.T."/>
            <person name="Hirsch A.M."/>
            <person name="Manyaka P."/>
            <person name="Maluk M."/>
            <person name="Lafos M."/>
            <person name="Crook M."/>
            <person name="Gross E."/>
            <person name="Simon M.F."/>
            <person name="Bueno Dos Reis Junior F."/>
            <person name="Poole P.S."/>
            <person name="Venter S.N."/>
            <person name="James E.K."/>
        </authorList>
    </citation>
    <scope>NUCLEOTIDE SEQUENCE [LARGE SCALE GENOMIC DNA]</scope>
    <source>
        <strain evidence="2 3">JPY-366</strain>
    </source>
</reference>
<dbReference type="AlphaFoldDB" id="A0A2T3XKD6"/>
<dbReference type="PANTHER" id="PTHR33376:SF4">
    <property type="entry name" value="SIALIC ACID-BINDING PERIPLASMIC PROTEIN SIAP"/>
    <property type="match status" value="1"/>
</dbReference>
<organism evidence="2 3">
    <name type="scientific">Trinickia symbiotica</name>
    <dbReference type="NCBI Taxonomy" id="863227"/>
    <lineage>
        <taxon>Bacteria</taxon>
        <taxon>Pseudomonadati</taxon>
        <taxon>Pseudomonadota</taxon>
        <taxon>Betaproteobacteria</taxon>
        <taxon>Burkholderiales</taxon>
        <taxon>Burkholderiaceae</taxon>
        <taxon>Trinickia</taxon>
    </lineage>
</organism>